<dbReference type="Pfam" id="PF23148">
    <property type="entry name" value="Gp77"/>
    <property type="match status" value="1"/>
</dbReference>
<sequence length="93" mass="9752">MGVLGKFSKQPIEVQDYDIDFNDYLTSQSDTATSFVVSAETGVTIASSSLAAGVVKVFVSGGVDGSQYKISATVTTTGGRIKQADILIKVKEI</sequence>
<gene>
    <name evidence="1" type="ORF">UFOVP1304_31</name>
</gene>
<name>A0A6J5RS86_9CAUD</name>
<reference evidence="1" key="1">
    <citation type="submission" date="2020-05" db="EMBL/GenBank/DDBJ databases">
        <authorList>
            <person name="Chiriac C."/>
            <person name="Salcher M."/>
            <person name="Ghai R."/>
            <person name="Kavagutti S V."/>
        </authorList>
    </citation>
    <scope>NUCLEOTIDE SEQUENCE</scope>
</reference>
<organism evidence="1">
    <name type="scientific">uncultured Caudovirales phage</name>
    <dbReference type="NCBI Taxonomy" id="2100421"/>
    <lineage>
        <taxon>Viruses</taxon>
        <taxon>Duplodnaviria</taxon>
        <taxon>Heunggongvirae</taxon>
        <taxon>Uroviricota</taxon>
        <taxon>Caudoviricetes</taxon>
        <taxon>Peduoviridae</taxon>
        <taxon>Maltschvirus</taxon>
        <taxon>Maltschvirus maltsch</taxon>
    </lineage>
</organism>
<dbReference type="InterPro" id="IPR056928">
    <property type="entry name" value="Gp77-like"/>
</dbReference>
<protein>
    <submittedName>
        <fullName evidence="1">Uncharacterized protein</fullName>
    </submittedName>
</protein>
<dbReference type="EMBL" id="LR797253">
    <property type="protein sequence ID" value="CAB4197157.1"/>
    <property type="molecule type" value="Genomic_DNA"/>
</dbReference>
<evidence type="ECO:0000313" key="1">
    <source>
        <dbReference type="EMBL" id="CAB4197157.1"/>
    </source>
</evidence>
<proteinExistence type="predicted"/>
<accession>A0A6J5RS86</accession>